<protein>
    <recommendedName>
        <fullName evidence="3">Microcin J25-processing protein McjB C-terminal domain-containing protein</fullName>
    </recommendedName>
</protein>
<comment type="caution">
    <text evidence="1">The sequence shown here is derived from an EMBL/GenBank/DDBJ whole genome shotgun (WGS) entry which is preliminary data.</text>
</comment>
<proteinExistence type="predicted"/>
<dbReference type="AlphaFoldDB" id="A0A8J3QDS0"/>
<keyword evidence="2" id="KW-1185">Reference proteome</keyword>
<dbReference type="RefSeq" id="WP_203912650.1">
    <property type="nucleotide sequence ID" value="NZ_BONY01000057.1"/>
</dbReference>
<name>A0A8J3QDS0_9ACTN</name>
<dbReference type="Proteomes" id="UP000612899">
    <property type="component" value="Unassembled WGS sequence"/>
</dbReference>
<evidence type="ECO:0000313" key="1">
    <source>
        <dbReference type="EMBL" id="GIH08909.1"/>
    </source>
</evidence>
<accession>A0A8J3QDS0</accession>
<dbReference type="EMBL" id="BONY01000057">
    <property type="protein sequence ID" value="GIH08909.1"/>
    <property type="molecule type" value="Genomic_DNA"/>
</dbReference>
<evidence type="ECO:0008006" key="3">
    <source>
        <dbReference type="Google" id="ProtNLM"/>
    </source>
</evidence>
<reference evidence="1" key="1">
    <citation type="submission" date="2021-01" db="EMBL/GenBank/DDBJ databases">
        <title>Whole genome shotgun sequence of Rhizocola hellebori NBRC 109834.</title>
        <authorList>
            <person name="Komaki H."/>
            <person name="Tamura T."/>
        </authorList>
    </citation>
    <scope>NUCLEOTIDE SEQUENCE</scope>
    <source>
        <strain evidence="1">NBRC 109834</strain>
    </source>
</reference>
<organism evidence="1 2">
    <name type="scientific">Rhizocola hellebori</name>
    <dbReference type="NCBI Taxonomy" id="1392758"/>
    <lineage>
        <taxon>Bacteria</taxon>
        <taxon>Bacillati</taxon>
        <taxon>Actinomycetota</taxon>
        <taxon>Actinomycetes</taxon>
        <taxon>Micromonosporales</taxon>
        <taxon>Micromonosporaceae</taxon>
        <taxon>Rhizocola</taxon>
    </lineage>
</organism>
<evidence type="ECO:0000313" key="2">
    <source>
        <dbReference type="Proteomes" id="UP000612899"/>
    </source>
</evidence>
<gene>
    <name evidence="1" type="ORF">Rhe02_69760</name>
</gene>
<sequence length="126" mass="14010">MLVSAVVTARDFVQSARQDDGSYRLNDWPQVRTRRGRGLNPRKAVTRLRVAQRLLMGFLDPVEDALFLTAGLRRLGVRSLFQLGRELAPGMGPAGFYAWVECAGEVVSTSLPVHEEYIVVHRSAEG</sequence>